<evidence type="ECO:0000259" key="8">
    <source>
        <dbReference type="Pfam" id="PF05140"/>
    </source>
</evidence>
<keyword evidence="3 6" id="KW-0201">Cytochrome c-type biogenesis</keyword>
<keyword evidence="10" id="KW-1185">Reference proteome</keyword>
<evidence type="ECO:0000256" key="4">
    <source>
        <dbReference type="ARBA" id="ARBA00022989"/>
    </source>
</evidence>
<feature type="transmembrane region" description="Helical" evidence="7">
    <location>
        <begin position="30"/>
        <end position="50"/>
    </location>
</feature>
<evidence type="ECO:0000256" key="6">
    <source>
        <dbReference type="HAMAP-Rule" id="MF_01392"/>
    </source>
</evidence>
<evidence type="ECO:0000256" key="1">
    <source>
        <dbReference type="ARBA" id="ARBA00004141"/>
    </source>
</evidence>
<comment type="function">
    <text evidence="6">Required during biogenesis of c-type cytochromes (cytochrome c6 and cytochrome f) at the step of heme attachment.</text>
</comment>
<feature type="transmembrane region" description="Helical" evidence="7">
    <location>
        <begin position="89"/>
        <end position="108"/>
    </location>
</feature>
<keyword evidence="5 6" id="KW-0472">Membrane</keyword>
<dbReference type="EMBL" id="JADEWC010000001">
    <property type="protein sequence ID" value="MBE9221133.1"/>
    <property type="molecule type" value="Genomic_DNA"/>
</dbReference>
<protein>
    <recommendedName>
        <fullName evidence="6">Cytochrome c biogenesis protein CcsB</fullName>
    </recommendedName>
</protein>
<feature type="domain" description="ResB-like" evidence="8">
    <location>
        <begin position="350"/>
        <end position="439"/>
    </location>
</feature>
<organism evidence="9 10">
    <name type="scientific">Cyanobacterium stanieri LEGE 03274</name>
    <dbReference type="NCBI Taxonomy" id="1828756"/>
    <lineage>
        <taxon>Bacteria</taxon>
        <taxon>Bacillati</taxon>
        <taxon>Cyanobacteriota</taxon>
        <taxon>Cyanophyceae</taxon>
        <taxon>Oscillatoriophycideae</taxon>
        <taxon>Chroococcales</taxon>
        <taxon>Geminocystaceae</taxon>
        <taxon>Cyanobacterium</taxon>
    </lineage>
</organism>
<dbReference type="PANTHER" id="PTHR31566">
    <property type="entry name" value="CYTOCHROME C BIOGENESIS PROTEIN CCS1, CHLOROPLASTIC"/>
    <property type="match status" value="1"/>
</dbReference>
<proteinExistence type="inferred from homology"/>
<comment type="subcellular location">
    <subcellularLocation>
        <location evidence="6">Cellular thylakoid membrane</location>
        <topology evidence="6">Multi-pass membrane protein</topology>
    </subcellularLocation>
    <subcellularLocation>
        <location evidence="1">Membrane</location>
        <topology evidence="1">Multi-pass membrane protein</topology>
    </subcellularLocation>
</comment>
<dbReference type="HAMAP" id="MF_01392">
    <property type="entry name" value="CytC_Ccs1"/>
    <property type="match status" value="1"/>
</dbReference>
<feature type="transmembrane region" description="Helical" evidence="7">
    <location>
        <begin position="391"/>
        <end position="410"/>
    </location>
</feature>
<dbReference type="PANTHER" id="PTHR31566:SF0">
    <property type="entry name" value="CYTOCHROME C BIOGENESIS PROTEIN CCS1, CHLOROPLASTIC"/>
    <property type="match status" value="1"/>
</dbReference>
<evidence type="ECO:0000256" key="3">
    <source>
        <dbReference type="ARBA" id="ARBA00022748"/>
    </source>
</evidence>
<evidence type="ECO:0000256" key="5">
    <source>
        <dbReference type="ARBA" id="ARBA00023136"/>
    </source>
</evidence>
<dbReference type="InterPro" id="IPR023494">
    <property type="entry name" value="Cyt_c_bgen_Ccs1/CcsB/ResB"/>
</dbReference>
<keyword evidence="4 6" id="KW-1133">Transmembrane helix</keyword>
<keyword evidence="2 6" id="KW-0812">Transmembrane</keyword>
<reference evidence="9 10" key="1">
    <citation type="submission" date="2020-10" db="EMBL/GenBank/DDBJ databases">
        <authorList>
            <person name="Castelo-Branco R."/>
            <person name="Eusebio N."/>
            <person name="Adriana R."/>
            <person name="Vieira A."/>
            <person name="Brugerolle De Fraissinette N."/>
            <person name="Rezende De Castro R."/>
            <person name="Schneider M.P."/>
            <person name="Vasconcelos V."/>
            <person name="Leao P.N."/>
        </authorList>
    </citation>
    <scope>NUCLEOTIDE SEQUENCE [LARGE SCALE GENOMIC DNA]</scope>
    <source>
        <strain evidence="9 10">LEGE 03274</strain>
    </source>
</reference>
<sequence>MSISPSSDNSSFNDSISKFFRKLLAMVADLRLAIVLLLAIALFSISGTVIEQNQGLSYYQENYPENPALWGFFTWKLLLNLGFDHVYTTWWYVSILVLFGTSLIACTFRRQLPALKAAQIWKYYRQPREFNKLALSAELSVNGLAEIKESLTKKGYKIHQDNDSLYAQKGIIGRVGPIIVHIGMIVILLGAIWGAFTGFFAQEMIAEGETFTIKNFIEAGALTNLKKPQDFSVKVKDFRIDYSPQGAVDQFYSDLSIIDQEGKELDKKTIFVNQPLRYKGVTFYQTSWSISGVKVQLNNSPIFQLPMAELDTKGKGRIWGTWIPTNPDMSNGVSLITKDLQGTMFIYDMSGQLVGATRPGMPVEVNGVNLKVLDLIGSTGLQIKADPGVPIVYLGFALLMVGVVMSYVSFSQVWVLEKDDSTFIGGKTNRAQVTFEREIFTMIDSL</sequence>
<comment type="subunit">
    <text evidence="6">May interact with CcsA.</text>
</comment>
<feature type="domain" description="ResB-like" evidence="8">
    <location>
        <begin position="30"/>
        <end position="302"/>
    </location>
</feature>
<keyword evidence="6" id="KW-0793">Thylakoid</keyword>
<name>A0ABR9UZR6_9CHRO</name>
<dbReference type="InterPro" id="IPR007816">
    <property type="entry name" value="ResB-like_domain"/>
</dbReference>
<evidence type="ECO:0000256" key="7">
    <source>
        <dbReference type="SAM" id="Phobius"/>
    </source>
</evidence>
<comment type="similarity">
    <text evidence="6">Belongs to the Ccs1/CcsB family.</text>
</comment>
<gene>
    <name evidence="6" type="primary">ccsB</name>
    <name evidence="6" type="synonym">ccs1</name>
    <name evidence="9" type="ORF">IQ215_00335</name>
</gene>
<dbReference type="Pfam" id="PF05140">
    <property type="entry name" value="ResB"/>
    <property type="match status" value="2"/>
</dbReference>
<accession>A0ABR9UZR6</accession>
<dbReference type="Proteomes" id="UP000654604">
    <property type="component" value="Unassembled WGS sequence"/>
</dbReference>
<evidence type="ECO:0000313" key="10">
    <source>
        <dbReference type="Proteomes" id="UP000654604"/>
    </source>
</evidence>
<dbReference type="RefSeq" id="WP_193799333.1">
    <property type="nucleotide sequence ID" value="NZ_JADEWC010000001.1"/>
</dbReference>
<evidence type="ECO:0000313" key="9">
    <source>
        <dbReference type="EMBL" id="MBE9221133.1"/>
    </source>
</evidence>
<evidence type="ECO:0000256" key="2">
    <source>
        <dbReference type="ARBA" id="ARBA00022692"/>
    </source>
</evidence>
<comment type="caution">
    <text evidence="9">The sequence shown here is derived from an EMBL/GenBank/DDBJ whole genome shotgun (WGS) entry which is preliminary data.</text>
</comment>
<feature type="transmembrane region" description="Helical" evidence="7">
    <location>
        <begin position="178"/>
        <end position="201"/>
    </location>
</feature>